<name>A0A099J4A1_9MICO</name>
<proteinExistence type="predicted"/>
<evidence type="ECO:0000313" key="3">
    <source>
        <dbReference type="EMBL" id="MBB5640169.1"/>
    </source>
</evidence>
<keyword evidence="1" id="KW-0472">Membrane</keyword>
<evidence type="ECO:0000313" key="4">
    <source>
        <dbReference type="Proteomes" id="UP000029864"/>
    </source>
</evidence>
<reference evidence="3 5" key="2">
    <citation type="submission" date="2020-08" db="EMBL/GenBank/DDBJ databases">
        <title>Sequencing the genomes of 1000 actinobacteria strains.</title>
        <authorList>
            <person name="Klenk H.-P."/>
        </authorList>
    </citation>
    <scope>NUCLEOTIDE SEQUENCE [LARGE SCALE GENOMIC DNA]</scope>
    <source>
        <strain evidence="3 5">DSM 21065</strain>
    </source>
</reference>
<dbReference type="Proteomes" id="UP000029864">
    <property type="component" value="Unassembled WGS sequence"/>
</dbReference>
<organism evidence="2 4">
    <name type="scientific">Cryobacterium roopkundense</name>
    <dbReference type="NCBI Taxonomy" id="1001240"/>
    <lineage>
        <taxon>Bacteria</taxon>
        <taxon>Bacillati</taxon>
        <taxon>Actinomycetota</taxon>
        <taxon>Actinomycetes</taxon>
        <taxon>Micrococcales</taxon>
        <taxon>Microbacteriaceae</taxon>
        <taxon>Cryobacterium</taxon>
    </lineage>
</organism>
<evidence type="ECO:0000313" key="2">
    <source>
        <dbReference type="EMBL" id="KGJ72283.1"/>
    </source>
</evidence>
<reference evidence="2 4" key="1">
    <citation type="submission" date="2014-08" db="EMBL/GenBank/DDBJ databases">
        <authorList>
            <person name="Sisinthy S."/>
        </authorList>
    </citation>
    <scope>NUCLEOTIDE SEQUENCE [LARGE SCALE GENOMIC DNA]</scope>
    <source>
        <strain evidence="2 4">RuG17</strain>
    </source>
</reference>
<dbReference type="OrthoDB" id="9819097at2"/>
<feature type="transmembrane region" description="Helical" evidence="1">
    <location>
        <begin position="12"/>
        <end position="34"/>
    </location>
</feature>
<evidence type="ECO:0000256" key="1">
    <source>
        <dbReference type="SAM" id="Phobius"/>
    </source>
</evidence>
<feature type="transmembrane region" description="Helical" evidence="1">
    <location>
        <begin position="65"/>
        <end position="86"/>
    </location>
</feature>
<feature type="transmembrane region" description="Helical" evidence="1">
    <location>
        <begin position="174"/>
        <end position="197"/>
    </location>
</feature>
<dbReference type="Proteomes" id="UP000561726">
    <property type="component" value="Unassembled WGS sequence"/>
</dbReference>
<dbReference type="EMBL" id="JPXF01000083">
    <property type="protein sequence ID" value="KGJ72283.1"/>
    <property type="molecule type" value="Genomic_DNA"/>
</dbReference>
<feature type="transmembrane region" description="Helical" evidence="1">
    <location>
        <begin position="142"/>
        <end position="168"/>
    </location>
</feature>
<dbReference type="EMBL" id="JACHBQ010000001">
    <property type="protein sequence ID" value="MBB5640169.1"/>
    <property type="molecule type" value="Genomic_DNA"/>
</dbReference>
<sequence length="307" mass="32299">MDTSSLTDPTNVTTLTLVTIAMIMATVTVSDRLLTRLAHGILRLVVHVPDAHLLASTVRWWRRRLLGLASGVLIGTAVSTGLVWWFGMNRGGPVVDLIVVGAIAGGIVGAAAQGVPVARQGPHSENMARSRMLRLSDFTPAWLRYFARSAVVLAVLMTFATMMAAMIFPRGGGLSINLFLSPSSILAILGLAALVRFEICGRRIVQRSTSAHSEGDLANDSILRCLAVRDLAQAAALVGVVSSLFALPGLALAVDSSLPTPDNVQGFTIAVAVLACIGASIAIFGPARIRPPLETPPRRLQNVGQAS</sequence>
<keyword evidence="4" id="KW-1185">Reference proteome</keyword>
<keyword evidence="1" id="KW-0812">Transmembrane</keyword>
<feature type="transmembrane region" description="Helical" evidence="1">
    <location>
        <begin position="98"/>
        <end position="121"/>
    </location>
</feature>
<feature type="transmembrane region" description="Helical" evidence="1">
    <location>
        <begin position="234"/>
        <end position="254"/>
    </location>
</feature>
<evidence type="ECO:0000313" key="5">
    <source>
        <dbReference type="Proteomes" id="UP000561726"/>
    </source>
</evidence>
<protein>
    <submittedName>
        <fullName evidence="2">Uncharacterized protein</fullName>
    </submittedName>
</protein>
<keyword evidence="1" id="KW-1133">Transmembrane helix</keyword>
<gene>
    <name evidence="3" type="ORF">BJ997_000717</name>
    <name evidence="2" type="ORF">GY21_16485</name>
</gene>
<feature type="transmembrane region" description="Helical" evidence="1">
    <location>
        <begin position="266"/>
        <end position="289"/>
    </location>
</feature>
<comment type="caution">
    <text evidence="2">The sequence shown here is derived from an EMBL/GenBank/DDBJ whole genome shotgun (WGS) entry which is preliminary data.</text>
</comment>
<dbReference type="RefSeq" id="WP_035838331.1">
    <property type="nucleotide sequence ID" value="NZ_JACHBQ010000001.1"/>
</dbReference>
<accession>A0A099J4A1</accession>
<dbReference type="AlphaFoldDB" id="A0A099J4A1"/>